<keyword evidence="2" id="KW-1185">Reference proteome</keyword>
<evidence type="ECO:0000313" key="1">
    <source>
        <dbReference type="EMBL" id="MFC3454021.1"/>
    </source>
</evidence>
<reference evidence="2" key="1">
    <citation type="journal article" date="2019" name="Int. J. Syst. Evol. Microbiol.">
        <title>The Global Catalogue of Microorganisms (GCM) 10K type strain sequencing project: providing services to taxonomists for standard genome sequencing and annotation.</title>
        <authorList>
            <consortium name="The Broad Institute Genomics Platform"/>
            <consortium name="The Broad Institute Genome Sequencing Center for Infectious Disease"/>
            <person name="Wu L."/>
            <person name="Ma J."/>
        </authorList>
    </citation>
    <scope>NUCLEOTIDE SEQUENCE [LARGE SCALE GENOMIC DNA]</scope>
    <source>
        <strain evidence="2">CGMCC 4.7676</strain>
    </source>
</reference>
<proteinExistence type="predicted"/>
<evidence type="ECO:0000313" key="2">
    <source>
        <dbReference type="Proteomes" id="UP001595645"/>
    </source>
</evidence>
<accession>A0ABV7P8D5</accession>
<dbReference type="Proteomes" id="UP001595645">
    <property type="component" value="Unassembled WGS sequence"/>
</dbReference>
<dbReference type="EMBL" id="JBHRWK010000059">
    <property type="protein sequence ID" value="MFC3454021.1"/>
    <property type="molecule type" value="Genomic_DNA"/>
</dbReference>
<gene>
    <name evidence="1" type="ORF">ACFOSH_31685</name>
</gene>
<sequence>MMQLTELESYLGDFANDITSEQKDTLMRISDELDEKYPQGEDFDEYQDEREEAFSTAVQYVMGDLDVDSVGRNLMAARFEMAKTMAAAHAMTLAAAGDESEASLARKLGVDRMTVRKWLGKR</sequence>
<dbReference type="RefSeq" id="WP_378243162.1">
    <property type="nucleotide sequence ID" value="NZ_JBHRWK010000059.1"/>
</dbReference>
<name>A0ABV7P8D5_9PSEU</name>
<protein>
    <recommendedName>
        <fullName evidence="3">Helix-turn-helix DNA binding domain protein</fullName>
    </recommendedName>
</protein>
<organism evidence="1 2">
    <name type="scientific">Amycolatopsis speibonae</name>
    <dbReference type="NCBI Taxonomy" id="1450224"/>
    <lineage>
        <taxon>Bacteria</taxon>
        <taxon>Bacillati</taxon>
        <taxon>Actinomycetota</taxon>
        <taxon>Actinomycetes</taxon>
        <taxon>Pseudonocardiales</taxon>
        <taxon>Pseudonocardiaceae</taxon>
        <taxon>Amycolatopsis</taxon>
    </lineage>
</organism>
<evidence type="ECO:0008006" key="3">
    <source>
        <dbReference type="Google" id="ProtNLM"/>
    </source>
</evidence>
<comment type="caution">
    <text evidence="1">The sequence shown here is derived from an EMBL/GenBank/DDBJ whole genome shotgun (WGS) entry which is preliminary data.</text>
</comment>